<dbReference type="SMART" id="SM00387">
    <property type="entry name" value="HATPase_c"/>
    <property type="match status" value="1"/>
</dbReference>
<keyword evidence="8" id="KW-0547">Nucleotide-binding</keyword>
<dbReference type="PROSITE" id="PS50109">
    <property type="entry name" value="HIS_KIN"/>
    <property type="match status" value="1"/>
</dbReference>
<sequence length="513" mass="54594">MLLQLLIVAIVLALVVIASFIQSATSFRIAEQGKLLSVAESLASSPLVRLGVTSTDARGSLAPVAEEIRSFSGSSSVVIADAAGIVLTSPVPEEVGHPLELGGSNVSEGRAWTGVVASKYQTLVVAHAPIFDLDQRRIGIVAVGNEEPTWLESLIRSAPELVTYTLAALVLGVAGSYLISRRIKRQTFGLEPREIAELVQHREAMLHGIKEGVVALDNDSRVALVNDEARRLLELPDEITGKSLSELQLNGDLGGILSGKASGTDLGVSWRGRVLVLNRMPVRSDGRVIGSVTTLRDRTELMNMQQELDVTRNTASALRAQAHEFTNRLHTISALIQLGDNKEVVRYITSLSKTQVKLRQGISSRIQAPALAALLIAKVSLADEQRVELSLTPSSSLGPVDEELEADLVTVVGNLVDNALDVLRPGGGGWITVEVKGEANQVRVTVTDSGGGVSPAVRSKMFERGFTTKKEASEEHGIGLALVRLVCTRRGGAVEVTNAEPGGAVFTALLPYT</sequence>
<dbReference type="SUPFAM" id="SSF55890">
    <property type="entry name" value="Sporulation response regulatory protein Spo0B"/>
    <property type="match status" value="1"/>
</dbReference>
<dbReference type="InterPro" id="IPR005467">
    <property type="entry name" value="His_kinase_dom"/>
</dbReference>
<evidence type="ECO:0000256" key="10">
    <source>
        <dbReference type="ARBA" id="ARBA00022840"/>
    </source>
</evidence>
<dbReference type="InterPro" id="IPR004358">
    <property type="entry name" value="Sig_transdc_His_kin-like_C"/>
</dbReference>
<evidence type="ECO:0000256" key="5">
    <source>
        <dbReference type="ARBA" id="ARBA00022553"/>
    </source>
</evidence>
<evidence type="ECO:0000259" key="14">
    <source>
        <dbReference type="PROSITE" id="PS50109"/>
    </source>
</evidence>
<evidence type="ECO:0000256" key="1">
    <source>
        <dbReference type="ARBA" id="ARBA00000085"/>
    </source>
</evidence>
<dbReference type="Gene3D" id="1.10.287.130">
    <property type="match status" value="1"/>
</dbReference>
<dbReference type="GO" id="GO:0006355">
    <property type="term" value="P:regulation of DNA-templated transcription"/>
    <property type="evidence" value="ECO:0007669"/>
    <property type="project" value="InterPro"/>
</dbReference>
<dbReference type="FunFam" id="3.30.450.20:FF:000018">
    <property type="entry name" value="Sensor histidine kinase DcuS"/>
    <property type="match status" value="1"/>
</dbReference>
<dbReference type="SUPFAM" id="SSF55785">
    <property type="entry name" value="PYP-like sensor domain (PAS domain)"/>
    <property type="match status" value="1"/>
</dbReference>
<dbReference type="EMBL" id="LNQM01000002">
    <property type="protein sequence ID" value="KSU78008.1"/>
    <property type="molecule type" value="Genomic_DNA"/>
</dbReference>
<evidence type="ECO:0000256" key="7">
    <source>
        <dbReference type="ARBA" id="ARBA00022692"/>
    </source>
</evidence>
<evidence type="ECO:0000313" key="15">
    <source>
        <dbReference type="EMBL" id="KSU78008.1"/>
    </source>
</evidence>
<evidence type="ECO:0000256" key="12">
    <source>
        <dbReference type="ARBA" id="ARBA00023012"/>
    </source>
</evidence>
<evidence type="ECO:0000256" key="8">
    <source>
        <dbReference type="ARBA" id="ARBA00022741"/>
    </source>
</evidence>
<comment type="catalytic activity">
    <reaction evidence="1">
        <text>ATP + protein L-histidine = ADP + protein N-phospho-L-histidine.</text>
        <dbReference type="EC" id="2.7.13.3"/>
    </reaction>
</comment>
<dbReference type="Pfam" id="PF00989">
    <property type="entry name" value="PAS"/>
    <property type="match status" value="1"/>
</dbReference>
<dbReference type="InterPro" id="IPR033463">
    <property type="entry name" value="sCache_3"/>
</dbReference>
<keyword evidence="16" id="KW-1185">Reference proteome</keyword>
<reference evidence="15 16" key="1">
    <citation type="journal article" date="2014" name="Arch. Microbiol.">
        <title>Arthrobacter enclensis sp. nov., isolated from sediment sample.</title>
        <authorList>
            <person name="Dastager S.G."/>
            <person name="Liu Q."/>
            <person name="Tang S.K."/>
            <person name="Krishnamurthi S."/>
            <person name="Lee J.C."/>
            <person name="Li W.J."/>
        </authorList>
    </citation>
    <scope>NUCLEOTIDE SEQUENCE [LARGE SCALE GENOMIC DNA]</scope>
    <source>
        <strain evidence="15 16">NIO-1008</strain>
    </source>
</reference>
<protein>
    <recommendedName>
        <fullName evidence="3">histidine kinase</fullName>
        <ecNumber evidence="3">2.7.13.3</ecNumber>
    </recommendedName>
</protein>
<gene>
    <name evidence="15" type="ORF">AS031_05635</name>
</gene>
<comment type="subcellular location">
    <subcellularLocation>
        <location evidence="2">Cell membrane</location>
        <topology evidence="2">Multi-pass membrane protein</topology>
    </subcellularLocation>
</comment>
<dbReference type="InterPro" id="IPR035965">
    <property type="entry name" value="PAS-like_dom_sf"/>
</dbReference>
<evidence type="ECO:0000256" key="6">
    <source>
        <dbReference type="ARBA" id="ARBA00022679"/>
    </source>
</evidence>
<dbReference type="Gene3D" id="3.30.565.10">
    <property type="entry name" value="Histidine kinase-like ATPase, C-terminal domain"/>
    <property type="match status" value="1"/>
</dbReference>
<keyword evidence="9" id="KW-0418">Kinase</keyword>
<dbReference type="InterPro" id="IPR039506">
    <property type="entry name" value="SPOB_a"/>
</dbReference>
<dbReference type="PANTHER" id="PTHR43547:SF10">
    <property type="entry name" value="SENSOR HISTIDINE KINASE DCUS"/>
    <property type="match status" value="1"/>
</dbReference>
<keyword evidence="4" id="KW-1003">Cell membrane</keyword>
<keyword evidence="10" id="KW-0067">ATP-binding</keyword>
<dbReference type="PANTHER" id="PTHR43547">
    <property type="entry name" value="TWO-COMPONENT HISTIDINE KINASE"/>
    <property type="match status" value="1"/>
</dbReference>
<evidence type="ECO:0000256" key="4">
    <source>
        <dbReference type="ARBA" id="ARBA00022475"/>
    </source>
</evidence>
<dbReference type="GO" id="GO:0000155">
    <property type="term" value="F:phosphorelay sensor kinase activity"/>
    <property type="evidence" value="ECO:0007669"/>
    <property type="project" value="InterPro"/>
</dbReference>
<organism evidence="15 16">
    <name type="scientific">Pseudarthrobacter enclensis</name>
    <dbReference type="NCBI Taxonomy" id="993070"/>
    <lineage>
        <taxon>Bacteria</taxon>
        <taxon>Bacillati</taxon>
        <taxon>Actinomycetota</taxon>
        <taxon>Actinomycetes</taxon>
        <taxon>Micrococcales</taxon>
        <taxon>Micrococcaceae</taxon>
        <taxon>Pseudarthrobacter</taxon>
    </lineage>
</organism>
<dbReference type="Gene3D" id="3.30.450.20">
    <property type="entry name" value="PAS domain"/>
    <property type="match status" value="2"/>
</dbReference>
<dbReference type="Pfam" id="PF02518">
    <property type="entry name" value="HATPase_c"/>
    <property type="match status" value="1"/>
</dbReference>
<keyword evidence="12" id="KW-0902">Two-component regulatory system</keyword>
<dbReference type="GO" id="GO:0005886">
    <property type="term" value="C:plasma membrane"/>
    <property type="evidence" value="ECO:0007669"/>
    <property type="project" value="UniProtKB-SubCell"/>
</dbReference>
<dbReference type="AlphaFoldDB" id="A0A0V8ITC0"/>
<dbReference type="EC" id="2.7.13.3" evidence="3"/>
<keyword evidence="11" id="KW-1133">Transmembrane helix</keyword>
<dbReference type="InterPro" id="IPR036890">
    <property type="entry name" value="HATPase_C_sf"/>
</dbReference>
<dbReference type="SUPFAM" id="SSF103190">
    <property type="entry name" value="Sensory domain-like"/>
    <property type="match status" value="1"/>
</dbReference>
<keyword evidence="6" id="KW-0808">Transferase</keyword>
<evidence type="ECO:0000256" key="3">
    <source>
        <dbReference type="ARBA" id="ARBA00012438"/>
    </source>
</evidence>
<accession>A0A0V8ITC0</accession>
<dbReference type="STRING" id="993070.AS031_05635"/>
<dbReference type="CDD" id="cd18773">
    <property type="entry name" value="PDC1_HK_sensor"/>
    <property type="match status" value="1"/>
</dbReference>
<evidence type="ECO:0000256" key="13">
    <source>
        <dbReference type="ARBA" id="ARBA00023136"/>
    </source>
</evidence>
<feature type="domain" description="Histidine kinase" evidence="14">
    <location>
        <begin position="320"/>
        <end position="513"/>
    </location>
</feature>
<dbReference type="InterPro" id="IPR000014">
    <property type="entry name" value="PAS"/>
</dbReference>
<dbReference type="InterPro" id="IPR016120">
    <property type="entry name" value="Sig_transdc_His_kin_SpoOB"/>
</dbReference>
<dbReference type="InterPro" id="IPR003594">
    <property type="entry name" value="HATPase_dom"/>
</dbReference>
<dbReference type="Pfam" id="PF14689">
    <property type="entry name" value="SPOB_a"/>
    <property type="match status" value="1"/>
</dbReference>
<dbReference type="SUPFAM" id="SSF55874">
    <property type="entry name" value="ATPase domain of HSP90 chaperone/DNA topoisomerase II/histidine kinase"/>
    <property type="match status" value="1"/>
</dbReference>
<keyword evidence="7" id="KW-0812">Transmembrane</keyword>
<keyword evidence="13" id="KW-0472">Membrane</keyword>
<dbReference type="CDD" id="cd00130">
    <property type="entry name" value="PAS"/>
    <property type="match status" value="1"/>
</dbReference>
<name>A0A0V8ITC0_9MICC</name>
<evidence type="ECO:0000256" key="2">
    <source>
        <dbReference type="ARBA" id="ARBA00004651"/>
    </source>
</evidence>
<dbReference type="InterPro" id="IPR029151">
    <property type="entry name" value="Sensor-like_sf"/>
</dbReference>
<dbReference type="InterPro" id="IPR013767">
    <property type="entry name" value="PAS_fold"/>
</dbReference>
<dbReference type="GO" id="GO:0005524">
    <property type="term" value="F:ATP binding"/>
    <property type="evidence" value="ECO:0007669"/>
    <property type="project" value="UniProtKB-KW"/>
</dbReference>
<proteinExistence type="predicted"/>
<dbReference type="SMART" id="SM00091">
    <property type="entry name" value="PAS"/>
    <property type="match status" value="1"/>
</dbReference>
<evidence type="ECO:0000256" key="9">
    <source>
        <dbReference type="ARBA" id="ARBA00022777"/>
    </source>
</evidence>
<evidence type="ECO:0000256" key="11">
    <source>
        <dbReference type="ARBA" id="ARBA00022989"/>
    </source>
</evidence>
<keyword evidence="5" id="KW-0597">Phosphoprotein</keyword>
<evidence type="ECO:0000313" key="16">
    <source>
        <dbReference type="Proteomes" id="UP000053199"/>
    </source>
</evidence>
<comment type="caution">
    <text evidence="15">The sequence shown here is derived from an EMBL/GenBank/DDBJ whole genome shotgun (WGS) entry which is preliminary data.</text>
</comment>
<dbReference type="Pfam" id="PF17203">
    <property type="entry name" value="sCache_3_2"/>
    <property type="match status" value="1"/>
</dbReference>
<dbReference type="PRINTS" id="PR00344">
    <property type="entry name" value="BCTRLSENSOR"/>
</dbReference>
<dbReference type="Proteomes" id="UP000053199">
    <property type="component" value="Unassembled WGS sequence"/>
</dbReference>